<proteinExistence type="predicted"/>
<protein>
    <recommendedName>
        <fullName evidence="1">ABC transporter domain-containing protein</fullName>
    </recommendedName>
</protein>
<evidence type="ECO:0000313" key="3">
    <source>
        <dbReference type="Proteomes" id="UP000792457"/>
    </source>
</evidence>
<dbReference type="Proteomes" id="UP000792457">
    <property type="component" value="Unassembled WGS sequence"/>
</dbReference>
<dbReference type="InterPro" id="IPR027417">
    <property type="entry name" value="P-loop_NTPase"/>
</dbReference>
<dbReference type="SUPFAM" id="SSF52540">
    <property type="entry name" value="P-loop containing nucleoside triphosphate hydrolases"/>
    <property type="match status" value="1"/>
</dbReference>
<organism evidence="2 3">
    <name type="scientific">Ladona fulva</name>
    <name type="common">Scarce chaser dragonfly</name>
    <name type="synonym">Libellula fulva</name>
    <dbReference type="NCBI Taxonomy" id="123851"/>
    <lineage>
        <taxon>Eukaryota</taxon>
        <taxon>Metazoa</taxon>
        <taxon>Ecdysozoa</taxon>
        <taxon>Arthropoda</taxon>
        <taxon>Hexapoda</taxon>
        <taxon>Insecta</taxon>
        <taxon>Pterygota</taxon>
        <taxon>Palaeoptera</taxon>
        <taxon>Odonata</taxon>
        <taxon>Epiprocta</taxon>
        <taxon>Anisoptera</taxon>
        <taxon>Libelluloidea</taxon>
        <taxon>Libellulidae</taxon>
        <taxon>Ladona</taxon>
    </lineage>
</organism>
<dbReference type="PANTHER" id="PTHR43038">
    <property type="entry name" value="ATP-BINDING CASSETTE, SUB-FAMILY H, MEMBER 1"/>
    <property type="match status" value="1"/>
</dbReference>
<evidence type="ECO:0000313" key="2">
    <source>
        <dbReference type="EMBL" id="KAG8234556.1"/>
    </source>
</evidence>
<gene>
    <name evidence="2" type="ORF">J437_LFUL014012</name>
</gene>
<dbReference type="GO" id="GO:0005524">
    <property type="term" value="F:ATP binding"/>
    <property type="evidence" value="ECO:0007669"/>
    <property type="project" value="InterPro"/>
</dbReference>
<dbReference type="AlphaFoldDB" id="A0A8K0KG42"/>
<dbReference type="PANTHER" id="PTHR43038:SF3">
    <property type="entry name" value="ABC TRANSPORTER G FAMILY MEMBER 20 ISOFORM X1"/>
    <property type="match status" value="1"/>
</dbReference>
<name>A0A8K0KG42_LADFU</name>
<feature type="non-terminal residue" evidence="2">
    <location>
        <position position="103"/>
    </location>
</feature>
<dbReference type="Pfam" id="PF00005">
    <property type="entry name" value="ABC_tran"/>
    <property type="match status" value="1"/>
</dbReference>
<dbReference type="InterPro" id="IPR003439">
    <property type="entry name" value="ABC_transporter-like_ATP-bd"/>
</dbReference>
<feature type="domain" description="ABC transporter" evidence="1">
    <location>
        <begin position="1"/>
        <end position="100"/>
    </location>
</feature>
<comment type="caution">
    <text evidence="2">The sequence shown here is derived from an EMBL/GenBank/DDBJ whole genome shotgun (WGS) entry which is preliminary data.</text>
</comment>
<reference evidence="2" key="2">
    <citation type="submission" date="2017-10" db="EMBL/GenBank/DDBJ databases">
        <title>Ladona fulva Genome sequencing and assembly.</title>
        <authorList>
            <person name="Murali S."/>
            <person name="Richards S."/>
            <person name="Bandaranaike D."/>
            <person name="Bellair M."/>
            <person name="Blankenburg K."/>
            <person name="Chao H."/>
            <person name="Dinh H."/>
            <person name="Doddapaneni H."/>
            <person name="Dugan-Rocha S."/>
            <person name="Elkadiri S."/>
            <person name="Gnanaolivu R."/>
            <person name="Hernandez B."/>
            <person name="Skinner E."/>
            <person name="Javaid M."/>
            <person name="Lee S."/>
            <person name="Li M."/>
            <person name="Ming W."/>
            <person name="Munidasa M."/>
            <person name="Muniz J."/>
            <person name="Nguyen L."/>
            <person name="Hughes D."/>
            <person name="Osuji N."/>
            <person name="Pu L.-L."/>
            <person name="Puazo M."/>
            <person name="Qu C."/>
            <person name="Quiroz J."/>
            <person name="Raj R."/>
            <person name="Weissenberger G."/>
            <person name="Xin Y."/>
            <person name="Zou X."/>
            <person name="Han Y."/>
            <person name="Worley K."/>
            <person name="Muzny D."/>
            <person name="Gibbs R."/>
        </authorList>
    </citation>
    <scope>NUCLEOTIDE SEQUENCE</scope>
    <source>
        <strain evidence="2">Sampled in the wild</strain>
    </source>
</reference>
<reference evidence="2" key="1">
    <citation type="submission" date="2013-04" db="EMBL/GenBank/DDBJ databases">
        <authorList>
            <person name="Qu J."/>
            <person name="Murali S.C."/>
            <person name="Bandaranaike D."/>
            <person name="Bellair M."/>
            <person name="Blankenburg K."/>
            <person name="Chao H."/>
            <person name="Dinh H."/>
            <person name="Doddapaneni H."/>
            <person name="Downs B."/>
            <person name="Dugan-Rocha S."/>
            <person name="Elkadiri S."/>
            <person name="Gnanaolivu R.D."/>
            <person name="Hernandez B."/>
            <person name="Javaid M."/>
            <person name="Jayaseelan J.C."/>
            <person name="Lee S."/>
            <person name="Li M."/>
            <person name="Ming W."/>
            <person name="Munidasa M."/>
            <person name="Muniz J."/>
            <person name="Nguyen L."/>
            <person name="Ongeri F."/>
            <person name="Osuji N."/>
            <person name="Pu L.-L."/>
            <person name="Puazo M."/>
            <person name="Qu C."/>
            <person name="Quiroz J."/>
            <person name="Raj R."/>
            <person name="Weissenberger G."/>
            <person name="Xin Y."/>
            <person name="Zou X."/>
            <person name="Han Y."/>
            <person name="Richards S."/>
            <person name="Worley K."/>
            <person name="Muzny D."/>
            <person name="Gibbs R."/>
        </authorList>
    </citation>
    <scope>NUCLEOTIDE SEQUENCE</scope>
    <source>
        <strain evidence="2">Sampled in the wild</strain>
    </source>
</reference>
<evidence type="ECO:0000259" key="1">
    <source>
        <dbReference type="Pfam" id="PF00005"/>
    </source>
</evidence>
<dbReference type="EMBL" id="KZ308825">
    <property type="protein sequence ID" value="KAG8234556.1"/>
    <property type="molecule type" value="Genomic_DNA"/>
</dbReference>
<dbReference type="GO" id="GO:0016887">
    <property type="term" value="F:ATP hydrolysis activity"/>
    <property type="evidence" value="ECO:0007669"/>
    <property type="project" value="InterPro"/>
</dbReference>
<keyword evidence="3" id="KW-1185">Reference proteome</keyword>
<dbReference type="OrthoDB" id="10255969at2759"/>
<sequence>MLGASGCGKTTLLNCIIGLSKLDSGEISVLGVIPGDSRSGVPGHRIGYMPQELALLQEFTIENALTYFGWMFGISGEELKARTEFLLSLLQLTSKKKEQIKCL</sequence>
<dbReference type="Gene3D" id="3.40.50.300">
    <property type="entry name" value="P-loop containing nucleotide triphosphate hydrolases"/>
    <property type="match status" value="1"/>
</dbReference>
<accession>A0A8K0KG42</accession>